<name>A0A3M0GAW7_9ACTN</name>
<keyword evidence="1" id="KW-0472">Membrane</keyword>
<dbReference type="InterPro" id="IPR048389">
    <property type="entry name" value="YciQ-like_C"/>
</dbReference>
<dbReference type="OrthoDB" id="143710at2"/>
<dbReference type="AlphaFoldDB" id="A0A3M0GAW7"/>
<feature type="chain" id="PRO_5017921255" evidence="2">
    <location>
        <begin position="32"/>
        <end position="567"/>
    </location>
</feature>
<dbReference type="InterPro" id="IPR018702">
    <property type="entry name" value="DUF2207"/>
</dbReference>
<comment type="caution">
    <text evidence="5">The sequence shown here is derived from an EMBL/GenBank/DDBJ whole genome shotgun (WGS) entry which is preliminary data.</text>
</comment>
<accession>A0A3M0GAW7</accession>
<keyword evidence="1" id="KW-0812">Transmembrane</keyword>
<protein>
    <submittedName>
        <fullName evidence="5">DUF2207 domain-containing protein</fullName>
    </submittedName>
</protein>
<feature type="domain" description="DUF2207" evidence="3">
    <location>
        <begin position="44"/>
        <end position="184"/>
    </location>
</feature>
<proteinExistence type="predicted"/>
<evidence type="ECO:0000259" key="3">
    <source>
        <dbReference type="Pfam" id="PF09972"/>
    </source>
</evidence>
<dbReference type="Pfam" id="PF20990">
    <property type="entry name" value="DUF2207_C"/>
    <property type="match status" value="1"/>
</dbReference>
<dbReference type="RefSeq" id="WP_121900613.1">
    <property type="nucleotide sequence ID" value="NZ_REFW01000001.1"/>
</dbReference>
<evidence type="ECO:0000313" key="5">
    <source>
        <dbReference type="EMBL" id="RMB62064.1"/>
    </source>
</evidence>
<feature type="domain" description="Predicted membrane protein YciQ-like C-terminal" evidence="4">
    <location>
        <begin position="296"/>
        <end position="520"/>
    </location>
</feature>
<feature type="signal peptide" evidence="2">
    <location>
        <begin position="1"/>
        <end position="31"/>
    </location>
</feature>
<sequence length="567" mass="59625">MSKHPSRVARALLMSLAAGGLVLLAAPVASADPGVASAFTFDGVLAADGTLAVTQTIAFDDAAPDELVQRIATKQRVDDNSYYTYDVTDVRADLDGADADARVTTDGDYVVVTLDTSAADGKDVTISYAVQGATRTEKSSTGDLTVLSWRVLQGLSVEVDAVSGTVRVPGVPELVDCTAGPPGTVDKCALYAAGTTASPQPNFQTSARGPGEQVTFTVGVAAAAVAPTATIVDEWSLDRAFTLTPLTAAIALGALLLGGALIWQLYRRIGVDDAASADAPIATFTPVAAGESVFTVADDLRPGLVGTVATERVDPVDVTSTLLDLAVRGHLLITELPRAEHGLLDWSLTRTQRNEDQLLPFEHRILEAIAPVGGSTTVSQLPATLAPVIADVQDSLYDEVVSRGWFEARPDATRGQWRTRGIAGIVVAVVAAVALVAFTRLGLLALVLLLLAAGLLWVADRMPRRTARGSRLMGGLAALSSLLATHPMGEMPKGREIAEISRVLPYAVVLGGKDRWLQAMVLADDDVNAPDPTTIDWYHAPDTWHLQDLPVSLTQFISTVQGVLFGR</sequence>
<evidence type="ECO:0000259" key="4">
    <source>
        <dbReference type="Pfam" id="PF20990"/>
    </source>
</evidence>
<keyword evidence="2" id="KW-0732">Signal</keyword>
<dbReference type="Pfam" id="PF09972">
    <property type="entry name" value="DUF2207"/>
    <property type="match status" value="1"/>
</dbReference>
<gene>
    <name evidence="5" type="ORF">EAX62_05635</name>
</gene>
<keyword evidence="1" id="KW-1133">Transmembrane helix</keyword>
<dbReference type="EMBL" id="REFW01000001">
    <property type="protein sequence ID" value="RMB62064.1"/>
    <property type="molecule type" value="Genomic_DNA"/>
</dbReference>
<reference evidence="5 6" key="1">
    <citation type="submission" date="2018-10" db="EMBL/GenBank/DDBJ databases">
        <title>Tessaracoccus antarcticuss sp. nov., isolated from sediment.</title>
        <authorList>
            <person name="Zhou L.Y."/>
            <person name="Du Z.J."/>
        </authorList>
    </citation>
    <scope>NUCLEOTIDE SEQUENCE [LARGE SCALE GENOMIC DNA]</scope>
    <source>
        <strain evidence="5 6">JDX10</strain>
    </source>
</reference>
<evidence type="ECO:0000256" key="2">
    <source>
        <dbReference type="SAM" id="SignalP"/>
    </source>
</evidence>
<dbReference type="Proteomes" id="UP000275256">
    <property type="component" value="Unassembled WGS sequence"/>
</dbReference>
<keyword evidence="6" id="KW-1185">Reference proteome</keyword>
<evidence type="ECO:0000256" key="1">
    <source>
        <dbReference type="SAM" id="Phobius"/>
    </source>
</evidence>
<organism evidence="5 6">
    <name type="scientific">Tessaracoccus antarcticus</name>
    <dbReference type="NCBI Taxonomy" id="2479848"/>
    <lineage>
        <taxon>Bacteria</taxon>
        <taxon>Bacillati</taxon>
        <taxon>Actinomycetota</taxon>
        <taxon>Actinomycetes</taxon>
        <taxon>Propionibacteriales</taxon>
        <taxon>Propionibacteriaceae</taxon>
        <taxon>Tessaracoccus</taxon>
    </lineage>
</organism>
<feature type="transmembrane region" description="Helical" evidence="1">
    <location>
        <begin position="419"/>
        <end position="437"/>
    </location>
</feature>
<feature type="transmembrane region" description="Helical" evidence="1">
    <location>
        <begin position="443"/>
        <end position="459"/>
    </location>
</feature>
<feature type="transmembrane region" description="Helical" evidence="1">
    <location>
        <begin position="246"/>
        <end position="266"/>
    </location>
</feature>
<evidence type="ECO:0000313" key="6">
    <source>
        <dbReference type="Proteomes" id="UP000275256"/>
    </source>
</evidence>